<dbReference type="RefSeq" id="WP_378290347.1">
    <property type="nucleotide sequence ID" value="NZ_JBHSON010000111.1"/>
</dbReference>
<reference evidence="9" key="1">
    <citation type="journal article" date="2019" name="Int. J. Syst. Evol. Microbiol.">
        <title>The Global Catalogue of Microorganisms (GCM) 10K type strain sequencing project: providing services to taxonomists for standard genome sequencing and annotation.</title>
        <authorList>
            <consortium name="The Broad Institute Genomics Platform"/>
            <consortium name="The Broad Institute Genome Sequencing Center for Infectious Disease"/>
            <person name="Wu L."/>
            <person name="Ma J."/>
        </authorList>
    </citation>
    <scope>NUCLEOTIDE SEQUENCE [LARGE SCALE GENOMIC DNA]</scope>
    <source>
        <strain evidence="9">KCTC 42087</strain>
    </source>
</reference>
<keyword evidence="2 4" id="KW-0238">DNA-binding</keyword>
<evidence type="ECO:0000256" key="5">
    <source>
        <dbReference type="SAM" id="MobiDB-lite"/>
    </source>
</evidence>
<organism evidence="8 9">
    <name type="scientific">Actinomadura rugatobispora</name>
    <dbReference type="NCBI Taxonomy" id="1994"/>
    <lineage>
        <taxon>Bacteria</taxon>
        <taxon>Bacillati</taxon>
        <taxon>Actinomycetota</taxon>
        <taxon>Actinomycetes</taxon>
        <taxon>Streptosporangiales</taxon>
        <taxon>Thermomonosporaceae</taxon>
        <taxon>Actinomadura</taxon>
    </lineage>
</organism>
<dbReference type="CDD" id="cd01189">
    <property type="entry name" value="INT_ICEBs1_C_like"/>
    <property type="match status" value="1"/>
</dbReference>
<dbReference type="InterPro" id="IPR013762">
    <property type="entry name" value="Integrase-like_cat_sf"/>
</dbReference>
<dbReference type="Gene3D" id="1.10.443.10">
    <property type="entry name" value="Intergrase catalytic core"/>
    <property type="match status" value="1"/>
</dbReference>
<dbReference type="PANTHER" id="PTHR30349:SF64">
    <property type="entry name" value="PROPHAGE INTEGRASE INTD-RELATED"/>
    <property type="match status" value="1"/>
</dbReference>
<dbReference type="PROSITE" id="PS51900">
    <property type="entry name" value="CB"/>
    <property type="match status" value="1"/>
</dbReference>
<evidence type="ECO:0000256" key="4">
    <source>
        <dbReference type="PROSITE-ProRule" id="PRU01248"/>
    </source>
</evidence>
<keyword evidence="3" id="KW-0233">DNA recombination</keyword>
<name>A0ABW1AFQ5_9ACTN</name>
<comment type="caution">
    <text evidence="8">The sequence shown here is derived from an EMBL/GenBank/DDBJ whole genome shotgun (WGS) entry which is preliminary data.</text>
</comment>
<dbReference type="InterPro" id="IPR010998">
    <property type="entry name" value="Integrase_recombinase_N"/>
</dbReference>
<evidence type="ECO:0000256" key="2">
    <source>
        <dbReference type="ARBA" id="ARBA00023125"/>
    </source>
</evidence>
<evidence type="ECO:0000313" key="9">
    <source>
        <dbReference type="Proteomes" id="UP001596074"/>
    </source>
</evidence>
<feature type="domain" description="Tyr recombinase" evidence="6">
    <location>
        <begin position="190"/>
        <end position="385"/>
    </location>
</feature>
<protein>
    <submittedName>
        <fullName evidence="8">Tyrosine-type recombinase/integrase</fullName>
    </submittedName>
</protein>
<dbReference type="EMBL" id="JBHSON010000111">
    <property type="protein sequence ID" value="MFC5753384.1"/>
    <property type="molecule type" value="Genomic_DNA"/>
</dbReference>
<accession>A0ABW1AFQ5</accession>
<evidence type="ECO:0000256" key="1">
    <source>
        <dbReference type="ARBA" id="ARBA00008857"/>
    </source>
</evidence>
<keyword evidence="9" id="KW-1185">Reference proteome</keyword>
<dbReference type="Proteomes" id="UP001596074">
    <property type="component" value="Unassembled WGS sequence"/>
</dbReference>
<feature type="domain" description="Core-binding (CB)" evidence="7">
    <location>
        <begin position="89"/>
        <end position="169"/>
    </location>
</feature>
<sequence length="405" mass="44936">MARVKDLWFSEVRDPSDPEGKRKIKVRTKRHPEEGGNPKAKRWLACWEGPDGKEKTQAFAVKAKAKKYAEDQEGDVRRQTYIDPKAARTTVGEWCDTWLKGYATRRASTVRQAQVHITLIKIEFGDFPLGAVRPSQVKAWCARLKEDGAAPSYVYALHARLAQIMSDAVHDGVLVKSPCSRRTSPGAGKPRPFVATTDQIWALFDATGERYRAGVLLGAFAGLRVAEACGLRTKGDVDYMRGVISPAVQYPAEPLKTEVSRTPIPIPAELSAELSAHVAAGYSAESLLTNAWKQQLTPWSLERQFRRARDKVRADAEKAREEGQDVPVLPADFRFHDLRHYFASLLIASGADVKTVQARLRHASAKTTLDVYAHLWPDRDESTRSAVGAVLKARAEQGRNQAGAR</sequence>
<dbReference type="InterPro" id="IPR002104">
    <property type="entry name" value="Integrase_catalytic"/>
</dbReference>
<dbReference type="Pfam" id="PF00589">
    <property type="entry name" value="Phage_integrase"/>
    <property type="match status" value="1"/>
</dbReference>
<dbReference type="InterPro" id="IPR050090">
    <property type="entry name" value="Tyrosine_recombinase_XerCD"/>
</dbReference>
<feature type="compositionally biased region" description="Basic and acidic residues" evidence="5">
    <location>
        <begin position="1"/>
        <end position="21"/>
    </location>
</feature>
<evidence type="ECO:0000313" key="8">
    <source>
        <dbReference type="EMBL" id="MFC5753384.1"/>
    </source>
</evidence>
<evidence type="ECO:0000259" key="7">
    <source>
        <dbReference type="PROSITE" id="PS51900"/>
    </source>
</evidence>
<evidence type="ECO:0000256" key="3">
    <source>
        <dbReference type="ARBA" id="ARBA00023172"/>
    </source>
</evidence>
<dbReference type="InterPro" id="IPR011010">
    <property type="entry name" value="DNA_brk_join_enz"/>
</dbReference>
<proteinExistence type="inferred from homology"/>
<dbReference type="PROSITE" id="PS51898">
    <property type="entry name" value="TYR_RECOMBINASE"/>
    <property type="match status" value="1"/>
</dbReference>
<evidence type="ECO:0000259" key="6">
    <source>
        <dbReference type="PROSITE" id="PS51898"/>
    </source>
</evidence>
<comment type="similarity">
    <text evidence="1">Belongs to the 'phage' integrase family.</text>
</comment>
<dbReference type="SUPFAM" id="SSF56349">
    <property type="entry name" value="DNA breaking-rejoining enzymes"/>
    <property type="match status" value="1"/>
</dbReference>
<gene>
    <name evidence="8" type="ORF">ACFPZN_47860</name>
</gene>
<feature type="region of interest" description="Disordered" evidence="5">
    <location>
        <begin position="1"/>
        <end position="41"/>
    </location>
</feature>
<dbReference type="PANTHER" id="PTHR30349">
    <property type="entry name" value="PHAGE INTEGRASE-RELATED"/>
    <property type="match status" value="1"/>
</dbReference>
<dbReference type="InterPro" id="IPR044068">
    <property type="entry name" value="CB"/>
</dbReference>
<dbReference type="Gene3D" id="1.10.150.130">
    <property type="match status" value="1"/>
</dbReference>